<dbReference type="PANTHER" id="PTHR11851:SF49">
    <property type="entry name" value="MITOCHONDRIAL-PROCESSING PEPTIDASE SUBUNIT ALPHA"/>
    <property type="match status" value="1"/>
</dbReference>
<feature type="domain" description="Peptidase M16 C-terminal" evidence="5">
    <location>
        <begin position="196"/>
        <end position="453"/>
    </location>
</feature>
<accession>A0A0D7ADT1</accession>
<evidence type="ECO:0000313" key="6">
    <source>
        <dbReference type="EMBL" id="KIY49048.1"/>
    </source>
</evidence>
<dbReference type="Pfam" id="PF05193">
    <property type="entry name" value="Peptidase_M16_C"/>
    <property type="match status" value="1"/>
</dbReference>
<feature type="compositionally biased region" description="Basic residues" evidence="3">
    <location>
        <begin position="1"/>
        <end position="12"/>
    </location>
</feature>
<name>A0A0D7ADT1_9AGAR</name>
<evidence type="ECO:0000313" key="7">
    <source>
        <dbReference type="Proteomes" id="UP000054144"/>
    </source>
</evidence>
<dbReference type="SUPFAM" id="SSF63411">
    <property type="entry name" value="LuxS/MPP-like metallohydrolase"/>
    <property type="match status" value="2"/>
</dbReference>
<organism evidence="6 7">
    <name type="scientific">Fistulina hepatica ATCC 64428</name>
    <dbReference type="NCBI Taxonomy" id="1128425"/>
    <lineage>
        <taxon>Eukaryota</taxon>
        <taxon>Fungi</taxon>
        <taxon>Dikarya</taxon>
        <taxon>Basidiomycota</taxon>
        <taxon>Agaricomycotina</taxon>
        <taxon>Agaricomycetes</taxon>
        <taxon>Agaricomycetidae</taxon>
        <taxon>Agaricales</taxon>
        <taxon>Fistulinaceae</taxon>
        <taxon>Fistulina</taxon>
    </lineage>
</organism>
<feature type="domain" description="Peptidase M16 N-terminal" evidence="4">
    <location>
        <begin position="39"/>
        <end position="185"/>
    </location>
</feature>
<dbReference type="Pfam" id="PF00675">
    <property type="entry name" value="Peptidase_M16"/>
    <property type="match status" value="1"/>
</dbReference>
<dbReference type="InterPro" id="IPR050361">
    <property type="entry name" value="MPP/UQCRC_Complex"/>
</dbReference>
<protein>
    <submittedName>
        <fullName evidence="6">LuxS/MPP-like metallohydrolase</fullName>
    </submittedName>
</protein>
<keyword evidence="7" id="KW-1185">Reference proteome</keyword>
<reference evidence="6 7" key="1">
    <citation type="journal article" date="2015" name="Fungal Genet. Biol.">
        <title>Evolution of novel wood decay mechanisms in Agaricales revealed by the genome sequences of Fistulina hepatica and Cylindrobasidium torrendii.</title>
        <authorList>
            <person name="Floudas D."/>
            <person name="Held B.W."/>
            <person name="Riley R."/>
            <person name="Nagy L.G."/>
            <person name="Koehler G."/>
            <person name="Ransdell A.S."/>
            <person name="Younus H."/>
            <person name="Chow J."/>
            <person name="Chiniquy J."/>
            <person name="Lipzen A."/>
            <person name="Tritt A."/>
            <person name="Sun H."/>
            <person name="Haridas S."/>
            <person name="LaButti K."/>
            <person name="Ohm R.A."/>
            <person name="Kues U."/>
            <person name="Blanchette R.A."/>
            <person name="Grigoriev I.V."/>
            <person name="Minto R.E."/>
            <person name="Hibbett D.S."/>
        </authorList>
    </citation>
    <scope>NUCLEOTIDE SEQUENCE [LARGE SCALE GENOMIC DNA]</scope>
    <source>
        <strain evidence="6 7">ATCC 64428</strain>
    </source>
</reference>
<evidence type="ECO:0000256" key="1">
    <source>
        <dbReference type="ARBA" id="ARBA00002123"/>
    </source>
</evidence>
<dbReference type="EMBL" id="KN881728">
    <property type="protein sequence ID" value="KIY49048.1"/>
    <property type="molecule type" value="Genomic_DNA"/>
</dbReference>
<dbReference type="InterPro" id="IPR011249">
    <property type="entry name" value="Metalloenz_LuxS/M16"/>
</dbReference>
<dbReference type="Gene3D" id="3.30.830.10">
    <property type="entry name" value="Metalloenzyme, LuxS/M16 peptidase-like"/>
    <property type="match status" value="2"/>
</dbReference>
<keyword evidence="6" id="KW-0378">Hydrolase</keyword>
<comment type="similarity">
    <text evidence="2">Belongs to the peptidase M16 family.</text>
</comment>
<feature type="region of interest" description="Disordered" evidence="3">
    <location>
        <begin position="1"/>
        <end position="26"/>
    </location>
</feature>
<dbReference type="InterPro" id="IPR007863">
    <property type="entry name" value="Peptidase_M16_C"/>
</dbReference>
<dbReference type="PANTHER" id="PTHR11851">
    <property type="entry name" value="METALLOPROTEASE"/>
    <property type="match status" value="1"/>
</dbReference>
<proteinExistence type="inferred from homology"/>
<dbReference type="GO" id="GO:0046872">
    <property type="term" value="F:metal ion binding"/>
    <property type="evidence" value="ECO:0007669"/>
    <property type="project" value="InterPro"/>
</dbReference>
<dbReference type="InterPro" id="IPR011765">
    <property type="entry name" value="Pept_M16_N"/>
</dbReference>
<evidence type="ECO:0000256" key="3">
    <source>
        <dbReference type="SAM" id="MobiDB-lite"/>
    </source>
</evidence>
<dbReference type="OrthoDB" id="277191at2759"/>
<dbReference type="AlphaFoldDB" id="A0A0D7ADT1"/>
<feature type="region of interest" description="Disordered" evidence="3">
    <location>
        <begin position="234"/>
        <end position="266"/>
    </location>
</feature>
<gene>
    <name evidence="6" type="ORF">FISHEDRAFT_42163</name>
</gene>
<sequence>MHKARTLVRGGRKSWPPRQQFHTGSEKPLQITTLPNKIRVATESKPSHFSSLGLFVAGGARFETPAIAGASHFLDHMAYQSTETRSTEEMAKATNSLGGQILCASTRECIMYQSSHFHRATPTAMELIADTTLRPRFTPEELAAQCDAAEYEVREMQAHPEQLLPELLHGLAYNHKGLGNPLFCPPSRIPELNEAILRNAMREWYRPERMVIAGIGMPHERLVELVDRHFSHLQPSEEQAASHVPLGSRRPQCQQQPPSSHILTQPTSAAARTLTRAASYLFPSSPLAASSPPPPASPLHSFGLSRTYTGGAQFIADPNSEFNHMYIAYEGAGLTSDAASIDDATVYALAVMQVLLGGGGSFSAGGPGKGMYSRLYTYVLNQFPQVDHCSSFLHIYEGSSLFGINASYVPAGSGLSSSGGVTPGQVLPHLANQLSLLLYRDVTQVELQRAKNQVKSSMLMAMESLPIAVEDLGRQVLLQDKMPIQDMLDRIDAITAADLRRAAQRTFGPESGAKPTVLAMGHDETGDWQSIFRTYGIAV</sequence>
<dbReference type="Proteomes" id="UP000054144">
    <property type="component" value="Unassembled WGS sequence"/>
</dbReference>
<dbReference type="GO" id="GO:0005739">
    <property type="term" value="C:mitochondrion"/>
    <property type="evidence" value="ECO:0007669"/>
    <property type="project" value="TreeGrafter"/>
</dbReference>
<evidence type="ECO:0000259" key="5">
    <source>
        <dbReference type="Pfam" id="PF05193"/>
    </source>
</evidence>
<dbReference type="GO" id="GO:0016787">
    <property type="term" value="F:hydrolase activity"/>
    <property type="evidence" value="ECO:0007669"/>
    <property type="project" value="UniProtKB-KW"/>
</dbReference>
<evidence type="ECO:0000256" key="2">
    <source>
        <dbReference type="ARBA" id="ARBA00007261"/>
    </source>
</evidence>
<dbReference type="GO" id="GO:0006627">
    <property type="term" value="P:protein processing involved in protein targeting to mitochondrion"/>
    <property type="evidence" value="ECO:0007669"/>
    <property type="project" value="TreeGrafter"/>
</dbReference>
<evidence type="ECO:0000259" key="4">
    <source>
        <dbReference type="Pfam" id="PF00675"/>
    </source>
</evidence>
<comment type="function">
    <text evidence="1">Substrate recognition and binding subunit of the essential mitochondrial processing protease (MPP), which cleaves the mitochondrial sequence off newly imported precursors proteins.</text>
</comment>
<feature type="compositionally biased region" description="Low complexity" evidence="3">
    <location>
        <begin position="248"/>
        <end position="260"/>
    </location>
</feature>